<feature type="compositionally biased region" description="Polar residues" evidence="1">
    <location>
        <begin position="34"/>
        <end position="47"/>
    </location>
</feature>
<feature type="compositionally biased region" description="Basic residues" evidence="1">
    <location>
        <begin position="1"/>
        <end position="10"/>
    </location>
</feature>
<gene>
    <name evidence="2" type="ORF">GUJ93_ZPchr0012g19130</name>
</gene>
<sequence>MNKPRCKRGPWGRLQDQVHAASATPPLGPVPSSRPWTAQPSAASPTSGEAAGVPWGEARAGILRCRATAVLSPLFAVRRGLALGPRGSRRTRHSCGTTSDTVYTKTYANCY</sequence>
<organism evidence="2 3">
    <name type="scientific">Zizania palustris</name>
    <name type="common">Northern wild rice</name>
    <dbReference type="NCBI Taxonomy" id="103762"/>
    <lineage>
        <taxon>Eukaryota</taxon>
        <taxon>Viridiplantae</taxon>
        <taxon>Streptophyta</taxon>
        <taxon>Embryophyta</taxon>
        <taxon>Tracheophyta</taxon>
        <taxon>Spermatophyta</taxon>
        <taxon>Magnoliopsida</taxon>
        <taxon>Liliopsida</taxon>
        <taxon>Poales</taxon>
        <taxon>Poaceae</taxon>
        <taxon>BOP clade</taxon>
        <taxon>Oryzoideae</taxon>
        <taxon>Oryzeae</taxon>
        <taxon>Zizaniinae</taxon>
        <taxon>Zizania</taxon>
    </lineage>
</organism>
<reference evidence="2" key="1">
    <citation type="journal article" date="2021" name="bioRxiv">
        <title>Whole Genome Assembly and Annotation of Northern Wild Rice, Zizania palustris L., Supports a Whole Genome Duplication in the Zizania Genus.</title>
        <authorList>
            <person name="Haas M."/>
            <person name="Kono T."/>
            <person name="Macchietto M."/>
            <person name="Millas R."/>
            <person name="McGilp L."/>
            <person name="Shao M."/>
            <person name="Duquette J."/>
            <person name="Hirsch C.N."/>
            <person name="Kimball J."/>
        </authorList>
    </citation>
    <scope>NUCLEOTIDE SEQUENCE</scope>
    <source>
        <tissue evidence="2">Fresh leaf tissue</tissue>
    </source>
</reference>
<dbReference type="AlphaFoldDB" id="A0A8J5WT16"/>
<dbReference type="EMBL" id="JAAALK010000080">
    <property type="protein sequence ID" value="KAG8093874.1"/>
    <property type="molecule type" value="Genomic_DNA"/>
</dbReference>
<evidence type="ECO:0000256" key="1">
    <source>
        <dbReference type="SAM" id="MobiDB-lite"/>
    </source>
</evidence>
<feature type="region of interest" description="Disordered" evidence="1">
    <location>
        <begin position="1"/>
        <end position="53"/>
    </location>
</feature>
<accession>A0A8J5WT16</accession>
<dbReference type="Proteomes" id="UP000729402">
    <property type="component" value="Unassembled WGS sequence"/>
</dbReference>
<name>A0A8J5WT16_ZIZPA</name>
<keyword evidence="3" id="KW-1185">Reference proteome</keyword>
<evidence type="ECO:0000313" key="3">
    <source>
        <dbReference type="Proteomes" id="UP000729402"/>
    </source>
</evidence>
<reference evidence="2" key="2">
    <citation type="submission" date="2021-02" db="EMBL/GenBank/DDBJ databases">
        <authorList>
            <person name="Kimball J.A."/>
            <person name="Haas M.W."/>
            <person name="Macchietto M."/>
            <person name="Kono T."/>
            <person name="Duquette J."/>
            <person name="Shao M."/>
        </authorList>
    </citation>
    <scope>NUCLEOTIDE SEQUENCE</scope>
    <source>
        <tissue evidence="2">Fresh leaf tissue</tissue>
    </source>
</reference>
<comment type="caution">
    <text evidence="2">The sequence shown here is derived from an EMBL/GenBank/DDBJ whole genome shotgun (WGS) entry which is preliminary data.</text>
</comment>
<protein>
    <submittedName>
        <fullName evidence="2">Uncharacterized protein</fullName>
    </submittedName>
</protein>
<proteinExistence type="predicted"/>
<evidence type="ECO:0000313" key="2">
    <source>
        <dbReference type="EMBL" id="KAG8093874.1"/>
    </source>
</evidence>